<dbReference type="Pfam" id="PF07690">
    <property type="entry name" value="MFS_1"/>
    <property type="match status" value="1"/>
</dbReference>
<dbReference type="EMBL" id="JBANRG010000001">
    <property type="protein sequence ID" value="KAK7472459.1"/>
    <property type="molecule type" value="Genomic_DNA"/>
</dbReference>
<feature type="transmembrane region" description="Helical" evidence="6">
    <location>
        <begin position="282"/>
        <end position="308"/>
    </location>
</feature>
<proteinExistence type="predicted"/>
<feature type="transmembrane region" description="Helical" evidence="6">
    <location>
        <begin position="182"/>
        <end position="206"/>
    </location>
</feature>
<dbReference type="PROSITE" id="PS50850">
    <property type="entry name" value="MFS"/>
    <property type="match status" value="1"/>
</dbReference>
<evidence type="ECO:0000256" key="6">
    <source>
        <dbReference type="SAM" id="Phobius"/>
    </source>
</evidence>
<feature type="transmembrane region" description="Helical" evidence="6">
    <location>
        <begin position="314"/>
        <end position="336"/>
    </location>
</feature>
<protein>
    <recommendedName>
        <fullName evidence="7">Major facilitator superfamily (MFS) profile domain-containing protein</fullName>
    </recommendedName>
</protein>
<name>A0ABR1K745_9AGAR</name>
<keyword evidence="2" id="KW-0813">Transport</keyword>
<keyword evidence="5 6" id="KW-0472">Membrane</keyword>
<keyword evidence="9" id="KW-1185">Reference proteome</keyword>
<evidence type="ECO:0000313" key="8">
    <source>
        <dbReference type="EMBL" id="KAK7472459.1"/>
    </source>
</evidence>
<comment type="caution">
    <text evidence="8">The sequence shown here is derived from an EMBL/GenBank/DDBJ whole genome shotgun (WGS) entry which is preliminary data.</text>
</comment>
<dbReference type="InterPro" id="IPR036259">
    <property type="entry name" value="MFS_trans_sf"/>
</dbReference>
<feature type="transmembrane region" description="Helical" evidence="6">
    <location>
        <begin position="52"/>
        <end position="70"/>
    </location>
</feature>
<keyword evidence="4 6" id="KW-1133">Transmembrane helix</keyword>
<dbReference type="Proteomes" id="UP001498398">
    <property type="component" value="Unassembled WGS sequence"/>
</dbReference>
<dbReference type="InterPro" id="IPR020846">
    <property type="entry name" value="MFS_dom"/>
</dbReference>
<feature type="domain" description="Major facilitator superfamily (MFS) profile" evidence="7">
    <location>
        <begin position="52"/>
        <end position="404"/>
    </location>
</feature>
<feature type="transmembrane region" description="Helical" evidence="6">
    <location>
        <begin position="348"/>
        <end position="367"/>
    </location>
</feature>
<evidence type="ECO:0000256" key="5">
    <source>
        <dbReference type="ARBA" id="ARBA00023136"/>
    </source>
</evidence>
<dbReference type="PANTHER" id="PTHR43791">
    <property type="entry name" value="PERMEASE-RELATED"/>
    <property type="match status" value="1"/>
</dbReference>
<evidence type="ECO:0000256" key="1">
    <source>
        <dbReference type="ARBA" id="ARBA00004141"/>
    </source>
</evidence>
<dbReference type="SUPFAM" id="SSF103473">
    <property type="entry name" value="MFS general substrate transporter"/>
    <property type="match status" value="1"/>
</dbReference>
<comment type="subcellular location">
    <subcellularLocation>
        <location evidence="1">Membrane</location>
        <topology evidence="1">Multi-pass membrane protein</topology>
    </subcellularLocation>
</comment>
<feature type="transmembrane region" description="Helical" evidence="6">
    <location>
        <begin position="212"/>
        <end position="234"/>
    </location>
</feature>
<reference evidence="8 9" key="1">
    <citation type="submission" date="2024-01" db="EMBL/GenBank/DDBJ databases">
        <title>A draft genome for the cacao thread blight pathogen Marasmiellus scandens.</title>
        <authorList>
            <person name="Baruah I.K."/>
            <person name="Leung J."/>
            <person name="Bukari Y."/>
            <person name="Amoako-Attah I."/>
            <person name="Meinhardt L.W."/>
            <person name="Bailey B.A."/>
            <person name="Cohen S.P."/>
        </authorList>
    </citation>
    <scope>NUCLEOTIDE SEQUENCE [LARGE SCALE GENOMIC DNA]</scope>
    <source>
        <strain evidence="8 9">GH-19</strain>
    </source>
</reference>
<accession>A0ABR1K745</accession>
<sequence>MSTTQSKSGEDDLPRKAMVMVSASSVSSDMESGGTSAAALERRIMRRVDLRILPLLGLLYSLALIDRTNLGVARIAGMGEDLELSIGTRYSIVSFVYFIPYILLEVPSNIILRWVGTRNLLAFCVIAWGAVQLSMAFVPTWGYLALCRVLLGAFEAGFFPALVFIITTWYTKFEVQTRLAAFYIISILIGGFSAIFAYGLSFLAGIGGLGGWSWIFIIEGGLTLIFGFVAYFYLPEFPDNNNFLTSEETQIVLRRIEQDRCDSMPDRITMSKVLQHLSDWKIWAYATMFMCATVPAYAIGFFVTIILSGMGWDLAHSLLLSSCPYVFAAVCVFIFARLSDKFQKRAHFLAIQTFMTLLGFILTGFVQQSGWRYFGLFLGNAGSASCIPGILAYVSILDTLRDFL</sequence>
<feature type="transmembrane region" description="Helical" evidence="6">
    <location>
        <begin position="90"/>
        <end position="108"/>
    </location>
</feature>
<evidence type="ECO:0000259" key="7">
    <source>
        <dbReference type="PROSITE" id="PS50850"/>
    </source>
</evidence>
<evidence type="ECO:0000256" key="3">
    <source>
        <dbReference type="ARBA" id="ARBA00022692"/>
    </source>
</evidence>
<dbReference type="Gene3D" id="1.20.1250.20">
    <property type="entry name" value="MFS general substrate transporter like domains"/>
    <property type="match status" value="2"/>
</dbReference>
<evidence type="ECO:0000256" key="4">
    <source>
        <dbReference type="ARBA" id="ARBA00022989"/>
    </source>
</evidence>
<dbReference type="PANTHER" id="PTHR43791:SF3">
    <property type="entry name" value="MAJOR FACILITATOR SUPERFAMILY (MFS) PROFILE DOMAIN-CONTAINING PROTEIN"/>
    <property type="match status" value="1"/>
</dbReference>
<organism evidence="8 9">
    <name type="scientific">Marasmiellus scandens</name>
    <dbReference type="NCBI Taxonomy" id="2682957"/>
    <lineage>
        <taxon>Eukaryota</taxon>
        <taxon>Fungi</taxon>
        <taxon>Dikarya</taxon>
        <taxon>Basidiomycota</taxon>
        <taxon>Agaricomycotina</taxon>
        <taxon>Agaricomycetes</taxon>
        <taxon>Agaricomycetidae</taxon>
        <taxon>Agaricales</taxon>
        <taxon>Marasmiineae</taxon>
        <taxon>Omphalotaceae</taxon>
        <taxon>Marasmiellus</taxon>
    </lineage>
</organism>
<keyword evidence="3 6" id="KW-0812">Transmembrane</keyword>
<gene>
    <name evidence="8" type="ORF">VKT23_000574</name>
</gene>
<feature type="transmembrane region" description="Helical" evidence="6">
    <location>
        <begin position="373"/>
        <end position="396"/>
    </location>
</feature>
<feature type="transmembrane region" description="Helical" evidence="6">
    <location>
        <begin position="120"/>
        <end position="143"/>
    </location>
</feature>
<evidence type="ECO:0000256" key="2">
    <source>
        <dbReference type="ARBA" id="ARBA00022448"/>
    </source>
</evidence>
<evidence type="ECO:0000313" key="9">
    <source>
        <dbReference type="Proteomes" id="UP001498398"/>
    </source>
</evidence>
<dbReference type="InterPro" id="IPR011701">
    <property type="entry name" value="MFS"/>
</dbReference>
<feature type="transmembrane region" description="Helical" evidence="6">
    <location>
        <begin position="149"/>
        <end position="170"/>
    </location>
</feature>